<evidence type="ECO:0000256" key="1">
    <source>
        <dbReference type="SAM" id="Phobius"/>
    </source>
</evidence>
<name>A0ABW1YQK7_9GAMM</name>
<accession>A0ABW1YQK7</accession>
<keyword evidence="1" id="KW-0812">Transmembrane</keyword>
<reference evidence="3" key="1">
    <citation type="journal article" date="2019" name="Int. J. Syst. Evol. Microbiol.">
        <title>The Global Catalogue of Microorganisms (GCM) 10K type strain sequencing project: providing services to taxonomists for standard genome sequencing and annotation.</title>
        <authorList>
            <consortium name="The Broad Institute Genomics Platform"/>
            <consortium name="The Broad Institute Genome Sequencing Center for Infectious Disease"/>
            <person name="Wu L."/>
            <person name="Ma J."/>
        </authorList>
    </citation>
    <scope>NUCLEOTIDE SEQUENCE [LARGE SCALE GENOMIC DNA]</scope>
    <source>
        <strain evidence="3">CGMCC 1.13718</strain>
    </source>
</reference>
<comment type="caution">
    <text evidence="2">The sequence shown here is derived from an EMBL/GenBank/DDBJ whole genome shotgun (WGS) entry which is preliminary data.</text>
</comment>
<evidence type="ECO:0000313" key="3">
    <source>
        <dbReference type="Proteomes" id="UP001596425"/>
    </source>
</evidence>
<keyword evidence="1" id="KW-1133">Transmembrane helix</keyword>
<proteinExistence type="predicted"/>
<protein>
    <submittedName>
        <fullName evidence="2">Uncharacterized protein</fullName>
    </submittedName>
</protein>
<feature type="transmembrane region" description="Helical" evidence="1">
    <location>
        <begin position="179"/>
        <end position="198"/>
    </location>
</feature>
<dbReference type="EMBL" id="JBHSVR010000001">
    <property type="protein sequence ID" value="MFC6635039.1"/>
    <property type="molecule type" value="Genomic_DNA"/>
</dbReference>
<dbReference type="Proteomes" id="UP001596425">
    <property type="component" value="Unassembled WGS sequence"/>
</dbReference>
<dbReference type="RefSeq" id="WP_377516654.1">
    <property type="nucleotide sequence ID" value="NZ_JBHSVR010000001.1"/>
</dbReference>
<keyword evidence="1" id="KW-0472">Membrane</keyword>
<gene>
    <name evidence="2" type="ORF">ACFQBM_17250</name>
</gene>
<feature type="transmembrane region" description="Helical" evidence="1">
    <location>
        <begin position="64"/>
        <end position="86"/>
    </location>
</feature>
<keyword evidence="3" id="KW-1185">Reference proteome</keyword>
<evidence type="ECO:0000313" key="2">
    <source>
        <dbReference type="EMBL" id="MFC6635039.1"/>
    </source>
</evidence>
<organism evidence="2 3">
    <name type="scientific">Microbulbifer taiwanensis</name>
    <dbReference type="NCBI Taxonomy" id="986746"/>
    <lineage>
        <taxon>Bacteria</taxon>
        <taxon>Pseudomonadati</taxon>
        <taxon>Pseudomonadota</taxon>
        <taxon>Gammaproteobacteria</taxon>
        <taxon>Cellvibrionales</taxon>
        <taxon>Microbulbiferaceae</taxon>
        <taxon>Microbulbifer</taxon>
    </lineage>
</organism>
<feature type="transmembrane region" description="Helical" evidence="1">
    <location>
        <begin position="106"/>
        <end position="123"/>
    </location>
</feature>
<feature type="transmembrane region" description="Helical" evidence="1">
    <location>
        <begin position="204"/>
        <end position="225"/>
    </location>
</feature>
<sequence length="254" mass="28350">MTLKVALESSHITRPGSTLRRCAPPPDGLRNALRAKNATAAAAGGVRLIEDKKMDLIGGLKTEVFRPVIMLMVPGLVVGVPTLFVLQHYQPGLFDFIESHPTLSTFIGFIAATILGVLTYEFGTNIEAKIIDKCIEKKGEKDDIYATFIDDWYLFLRCTLPERSVAQEYISERVLYLKFELGMAAAAIPCLLFSFWAWKIRDDFSGGWFAVLVVTLIVVFLYFLYESYQSGKVLARLRKEILKGIGSPPKYGQA</sequence>